<organism evidence="1 2">
    <name type="scientific">Larkinella punicea</name>
    <dbReference type="NCBI Taxonomy" id="2315727"/>
    <lineage>
        <taxon>Bacteria</taxon>
        <taxon>Pseudomonadati</taxon>
        <taxon>Bacteroidota</taxon>
        <taxon>Cytophagia</taxon>
        <taxon>Cytophagales</taxon>
        <taxon>Spirosomataceae</taxon>
        <taxon>Larkinella</taxon>
    </lineage>
</organism>
<keyword evidence="2" id="KW-1185">Reference proteome</keyword>
<sequence>MTEILRQRKKAKIKIRQVDTKYLMMNRILTERQPVFLPIRSPPGLPLITDSIETQKAPKGYTFGAFFIVF</sequence>
<protein>
    <submittedName>
        <fullName evidence="1">Uncharacterized protein</fullName>
    </submittedName>
</protein>
<gene>
    <name evidence="1" type="ORF">DUE52_16475</name>
</gene>
<dbReference type="AlphaFoldDB" id="A0A368JP28"/>
<comment type="caution">
    <text evidence="1">The sequence shown here is derived from an EMBL/GenBank/DDBJ whole genome shotgun (WGS) entry which is preliminary data.</text>
</comment>
<reference evidence="1 2" key="1">
    <citation type="submission" date="2018-07" db="EMBL/GenBank/DDBJ databases">
        <title>Genome analysis of Larkinella rosea.</title>
        <authorList>
            <person name="Zhou Z."/>
            <person name="Wang G."/>
        </authorList>
    </citation>
    <scope>NUCLEOTIDE SEQUENCE [LARGE SCALE GENOMIC DNA]</scope>
    <source>
        <strain evidence="2">zzj9</strain>
    </source>
</reference>
<evidence type="ECO:0000313" key="2">
    <source>
        <dbReference type="Proteomes" id="UP000253383"/>
    </source>
</evidence>
<dbReference type="Proteomes" id="UP000253383">
    <property type="component" value="Unassembled WGS sequence"/>
</dbReference>
<proteinExistence type="predicted"/>
<accession>A0A368JP28</accession>
<name>A0A368JP28_9BACT</name>
<evidence type="ECO:0000313" key="1">
    <source>
        <dbReference type="EMBL" id="RCR68353.1"/>
    </source>
</evidence>
<dbReference type="EMBL" id="QOWE01000013">
    <property type="protein sequence ID" value="RCR68353.1"/>
    <property type="molecule type" value="Genomic_DNA"/>
</dbReference>